<evidence type="ECO:0000256" key="10">
    <source>
        <dbReference type="SAM" id="Coils"/>
    </source>
</evidence>
<feature type="coiled-coil region" evidence="10">
    <location>
        <begin position="83"/>
        <end position="117"/>
    </location>
</feature>
<name>A0A367XVP5_9ASCO</name>
<dbReference type="PRINTS" id="PR00981">
    <property type="entry name" value="TRNASYNTHSER"/>
</dbReference>
<dbReference type="AlphaFoldDB" id="A0A367XVP5"/>
<dbReference type="EC" id="6.1.1.11" evidence="1"/>
<dbReference type="InterPro" id="IPR015866">
    <property type="entry name" value="Ser-tRNA-synth_1_N"/>
</dbReference>
<evidence type="ECO:0000256" key="5">
    <source>
        <dbReference type="ARBA" id="ARBA00023146"/>
    </source>
</evidence>
<evidence type="ECO:0000313" key="12">
    <source>
        <dbReference type="EMBL" id="RCK57688.1"/>
    </source>
</evidence>
<reference evidence="12 13" key="1">
    <citation type="submission" date="2018-06" db="EMBL/GenBank/DDBJ databases">
        <title>Whole genome sequencing of Candida tropicalis (genome annotated by CSBL at Korea University).</title>
        <authorList>
            <person name="Ahn J."/>
        </authorList>
    </citation>
    <scope>NUCLEOTIDE SEQUENCE [LARGE SCALE GENOMIC DNA]</scope>
    <source>
        <strain evidence="12 13">ATCC 20962</strain>
    </source>
</reference>
<feature type="binding site" evidence="8">
    <location>
        <position position="411"/>
    </location>
    <ligand>
        <name>L-serine</name>
        <dbReference type="ChEBI" id="CHEBI:33384"/>
    </ligand>
</feature>
<feature type="binding site" evidence="8">
    <location>
        <position position="313"/>
    </location>
    <ligand>
        <name>L-serine</name>
        <dbReference type="ChEBI" id="CHEBI:33384"/>
    </ligand>
</feature>
<gene>
    <name evidence="12" type="primary">DIA4</name>
    <name evidence="12" type="ORF">Cantr_06988</name>
</gene>
<feature type="binding site" evidence="9">
    <location>
        <begin position="377"/>
        <end position="380"/>
    </location>
    <ligand>
        <name>ATP</name>
        <dbReference type="ChEBI" id="CHEBI:30616"/>
    </ligand>
</feature>
<dbReference type="NCBIfam" id="TIGR00414">
    <property type="entry name" value="serS"/>
    <property type="match status" value="1"/>
</dbReference>
<dbReference type="PANTHER" id="PTHR11778">
    <property type="entry name" value="SERYL-TRNA SYNTHETASE"/>
    <property type="match status" value="1"/>
</dbReference>
<feature type="domain" description="Aminoacyl-transfer RNA synthetases class-II family profile" evidence="11">
    <location>
        <begin position="198"/>
        <end position="439"/>
    </location>
</feature>
<sequence length="455" mass="51042">MIRVLRRFASTGKNTSILRRAQIDINDIVNRPNEYKSSIERRLLSPSLVENVDYIVKFRKTQTDLFNQINSLKRERNEISDSLKKGTSELATVKKRLEEIKSEIKPLEKQWKDLDEEIFVKAEALPNHVSEGVPQDPLKETIAQFINCQSETDPSLVPESPEQDHKAIGELLNIMDFQTASNISGPSWYYLIGDGALLEQALVQYALSKARKHGYTMITPPSIVRSEVVSACGFKPNDQNNEKQIYELEGEKKSLTGTAEIPLAAFHASTTFAEGSDFPKKYVGVSRSYRAEAGASGKDTKGLYRVHEFTKVELFHFSTRDKEAEELQQLKDMQVEIITELGLAAKVLNMPSSDLGSPAMQKYDIEAWMPGRGSWGELTSCSNCGDYQARRLGIRYRTGSESGSKHASTLNGTAMAVPRVIVALLEQNYNPQTKEIAIPKVLQPYMDGKDRITQN</sequence>
<dbReference type="InterPro" id="IPR002317">
    <property type="entry name" value="Ser-tRNA-ligase_type_1"/>
</dbReference>
<keyword evidence="5" id="KW-0030">Aminoacyl-tRNA synthetase</keyword>
<keyword evidence="10" id="KW-0175">Coiled coil</keyword>
<keyword evidence="3" id="KW-0547">Nucleotide-binding</keyword>
<feature type="binding site" evidence="8">
    <location>
        <position position="290"/>
    </location>
    <ligand>
        <name>L-serine</name>
        <dbReference type="ChEBI" id="CHEBI:33384"/>
    </ligand>
</feature>
<evidence type="ECO:0000256" key="2">
    <source>
        <dbReference type="ARBA" id="ARBA00022598"/>
    </source>
</evidence>
<dbReference type="InterPro" id="IPR042103">
    <property type="entry name" value="SerRS_1_N_sf"/>
</dbReference>
<dbReference type="SUPFAM" id="SSF55681">
    <property type="entry name" value="Class II aaRS and biotin synthetases"/>
    <property type="match status" value="1"/>
</dbReference>
<evidence type="ECO:0000259" key="11">
    <source>
        <dbReference type="PROSITE" id="PS50862"/>
    </source>
</evidence>
<dbReference type="STRING" id="5486.A0A367XVP5"/>
<dbReference type="Gene3D" id="3.30.930.10">
    <property type="entry name" value="Bira Bifunctional Protein, Domain 2"/>
    <property type="match status" value="1"/>
</dbReference>
<dbReference type="OrthoDB" id="10264585at2759"/>
<evidence type="ECO:0000256" key="8">
    <source>
        <dbReference type="PIRSR" id="PIRSR001529-1"/>
    </source>
</evidence>
<protein>
    <recommendedName>
        <fullName evidence="1">serine--tRNA ligase</fullName>
        <ecNumber evidence="1">6.1.1.11</ecNumber>
    </recommendedName>
    <alternativeName>
        <fullName evidence="6">Seryl-tRNA synthetase</fullName>
    </alternativeName>
    <alternativeName>
        <fullName evidence="7">Seryl-tRNA(Ser) synthetase</fullName>
    </alternativeName>
</protein>
<dbReference type="EMBL" id="QLNQ01000028">
    <property type="protein sequence ID" value="RCK57688.1"/>
    <property type="molecule type" value="Genomic_DNA"/>
</dbReference>
<comment type="caution">
    <text evidence="12">The sequence shown here is derived from an EMBL/GenBank/DDBJ whole genome shotgun (WGS) entry which is preliminary data.</text>
</comment>
<evidence type="ECO:0000256" key="6">
    <source>
        <dbReference type="ARBA" id="ARBA00031113"/>
    </source>
</evidence>
<dbReference type="Pfam" id="PF00587">
    <property type="entry name" value="tRNA-synt_2b"/>
    <property type="match status" value="1"/>
</dbReference>
<dbReference type="InterPro" id="IPR045864">
    <property type="entry name" value="aa-tRNA-synth_II/BPL/LPL"/>
</dbReference>
<dbReference type="InterPro" id="IPR002314">
    <property type="entry name" value="aa-tRNA-synt_IIb"/>
</dbReference>
<organism evidence="12 13">
    <name type="scientific">Candida viswanathii</name>
    <dbReference type="NCBI Taxonomy" id="5486"/>
    <lineage>
        <taxon>Eukaryota</taxon>
        <taxon>Fungi</taxon>
        <taxon>Dikarya</taxon>
        <taxon>Ascomycota</taxon>
        <taxon>Saccharomycotina</taxon>
        <taxon>Pichiomycetes</taxon>
        <taxon>Debaryomycetaceae</taxon>
        <taxon>Candida/Lodderomyces clade</taxon>
        <taxon>Candida</taxon>
    </lineage>
</organism>
<dbReference type="PIRSF" id="PIRSF001529">
    <property type="entry name" value="Ser-tRNA-synth_IIa"/>
    <property type="match status" value="1"/>
</dbReference>
<dbReference type="Gene3D" id="1.10.287.40">
    <property type="entry name" value="Serine-tRNA synthetase, tRNA binding domain"/>
    <property type="match status" value="1"/>
</dbReference>
<feature type="binding site" evidence="9">
    <location>
        <begin position="290"/>
        <end position="292"/>
    </location>
    <ligand>
        <name>ATP</name>
        <dbReference type="ChEBI" id="CHEBI:30616"/>
    </ligand>
</feature>
<evidence type="ECO:0000256" key="1">
    <source>
        <dbReference type="ARBA" id="ARBA00012840"/>
    </source>
</evidence>
<dbReference type="InterPro" id="IPR006195">
    <property type="entry name" value="aa-tRNA-synth_II"/>
</dbReference>
<dbReference type="UniPathway" id="UPA00906">
    <property type="reaction ID" value="UER00895"/>
</dbReference>
<dbReference type="GO" id="GO:0006434">
    <property type="term" value="P:seryl-tRNA aminoacylation"/>
    <property type="evidence" value="ECO:0007669"/>
    <property type="project" value="InterPro"/>
</dbReference>
<keyword evidence="2 12" id="KW-0436">Ligase</keyword>
<dbReference type="Proteomes" id="UP000253472">
    <property type="component" value="Unassembled WGS sequence"/>
</dbReference>
<evidence type="ECO:0000256" key="9">
    <source>
        <dbReference type="PIRSR" id="PIRSR001529-2"/>
    </source>
</evidence>
<feature type="binding site" evidence="8">
    <location>
        <position position="258"/>
    </location>
    <ligand>
        <name>L-serine</name>
        <dbReference type="ChEBI" id="CHEBI:33384"/>
    </ligand>
</feature>
<keyword evidence="13" id="KW-1185">Reference proteome</keyword>
<dbReference type="SUPFAM" id="SSF46589">
    <property type="entry name" value="tRNA-binding arm"/>
    <property type="match status" value="1"/>
</dbReference>
<dbReference type="Pfam" id="PF02403">
    <property type="entry name" value="Seryl_tRNA_N"/>
    <property type="match status" value="1"/>
</dbReference>
<proteinExistence type="predicted"/>
<dbReference type="PROSITE" id="PS50862">
    <property type="entry name" value="AA_TRNA_LIGASE_II"/>
    <property type="match status" value="1"/>
</dbReference>
<dbReference type="GO" id="GO:0004828">
    <property type="term" value="F:serine-tRNA ligase activity"/>
    <property type="evidence" value="ECO:0007669"/>
    <property type="project" value="UniProtKB-EC"/>
</dbReference>
<evidence type="ECO:0000313" key="13">
    <source>
        <dbReference type="Proteomes" id="UP000253472"/>
    </source>
</evidence>
<evidence type="ECO:0000256" key="7">
    <source>
        <dbReference type="ARBA" id="ARBA00034892"/>
    </source>
</evidence>
<evidence type="ECO:0000256" key="3">
    <source>
        <dbReference type="ARBA" id="ARBA00022741"/>
    </source>
</evidence>
<accession>A0A367XVP5</accession>
<feature type="site" description="Important for serine binding" evidence="8">
    <location>
        <position position="413"/>
    </location>
</feature>
<feature type="binding site" evidence="9">
    <location>
        <begin position="306"/>
        <end position="309"/>
    </location>
    <ligand>
        <name>ATP</name>
        <dbReference type="ChEBI" id="CHEBI:30616"/>
    </ligand>
</feature>
<dbReference type="InterPro" id="IPR010978">
    <property type="entry name" value="tRNA-bd_arm"/>
</dbReference>
<dbReference type="GO" id="GO:0005524">
    <property type="term" value="F:ATP binding"/>
    <property type="evidence" value="ECO:0007669"/>
    <property type="project" value="UniProtKB-KW"/>
</dbReference>
<evidence type="ECO:0000256" key="4">
    <source>
        <dbReference type="ARBA" id="ARBA00022840"/>
    </source>
</evidence>
<keyword evidence="4 9" id="KW-0067">ATP-binding</keyword>